<keyword evidence="3 6" id="KW-0812">Transmembrane</keyword>
<dbReference type="NCBIfam" id="TIGR02872">
    <property type="entry name" value="spore_ytvI"/>
    <property type="match status" value="1"/>
</dbReference>
<feature type="transmembrane region" description="Helical" evidence="6">
    <location>
        <begin position="231"/>
        <end position="254"/>
    </location>
</feature>
<feature type="transmembrane region" description="Helical" evidence="6">
    <location>
        <begin position="82"/>
        <end position="104"/>
    </location>
</feature>
<dbReference type="AlphaFoldDB" id="A0A3N1XF76"/>
<feature type="transmembrane region" description="Helical" evidence="6">
    <location>
        <begin position="326"/>
        <end position="348"/>
    </location>
</feature>
<dbReference type="Proteomes" id="UP000273083">
    <property type="component" value="Unassembled WGS sequence"/>
</dbReference>
<dbReference type="InterPro" id="IPR002549">
    <property type="entry name" value="AI-2E-like"/>
</dbReference>
<keyword evidence="8" id="KW-1185">Reference proteome</keyword>
<evidence type="ECO:0000256" key="5">
    <source>
        <dbReference type="ARBA" id="ARBA00023136"/>
    </source>
</evidence>
<evidence type="ECO:0000256" key="3">
    <source>
        <dbReference type="ARBA" id="ARBA00022692"/>
    </source>
</evidence>
<reference evidence="7 8" key="1">
    <citation type="submission" date="2018-11" db="EMBL/GenBank/DDBJ databases">
        <title>Genomic Encyclopedia of Type Strains, Phase IV (KMG-IV): sequencing the most valuable type-strain genomes for metagenomic binning, comparative biology and taxonomic classification.</title>
        <authorList>
            <person name="Goeker M."/>
        </authorList>
    </citation>
    <scope>NUCLEOTIDE SEQUENCE [LARGE SCALE GENOMIC DNA]</scope>
    <source>
        <strain evidence="7 8">DSM 26537</strain>
    </source>
</reference>
<evidence type="ECO:0000313" key="8">
    <source>
        <dbReference type="Proteomes" id="UP000273083"/>
    </source>
</evidence>
<dbReference type="InterPro" id="IPR014227">
    <property type="entry name" value="YtvI-like"/>
</dbReference>
<comment type="similarity">
    <text evidence="2">Belongs to the autoinducer-2 exporter (AI-2E) (TC 2.A.86) family.</text>
</comment>
<accession>A0A3N1XF76</accession>
<evidence type="ECO:0000256" key="6">
    <source>
        <dbReference type="SAM" id="Phobius"/>
    </source>
</evidence>
<keyword evidence="5 6" id="KW-0472">Membrane</keyword>
<dbReference type="EMBL" id="RJVG01000013">
    <property type="protein sequence ID" value="ROR23642.1"/>
    <property type="molecule type" value="Genomic_DNA"/>
</dbReference>
<gene>
    <name evidence="7" type="ORF">EDD66_11336</name>
</gene>
<dbReference type="PANTHER" id="PTHR21716">
    <property type="entry name" value="TRANSMEMBRANE PROTEIN"/>
    <property type="match status" value="1"/>
</dbReference>
<name>A0A3N1XF76_9FIRM</name>
<dbReference type="Pfam" id="PF01594">
    <property type="entry name" value="AI-2E_transport"/>
    <property type="match status" value="1"/>
</dbReference>
<feature type="transmembrane region" description="Helical" evidence="6">
    <location>
        <begin position="294"/>
        <end position="314"/>
    </location>
</feature>
<dbReference type="GO" id="GO:0016020">
    <property type="term" value="C:membrane"/>
    <property type="evidence" value="ECO:0007669"/>
    <property type="project" value="UniProtKB-SubCell"/>
</dbReference>
<evidence type="ECO:0000256" key="2">
    <source>
        <dbReference type="ARBA" id="ARBA00009773"/>
    </source>
</evidence>
<feature type="transmembrane region" description="Helical" evidence="6">
    <location>
        <begin position="260"/>
        <end position="287"/>
    </location>
</feature>
<comment type="subcellular location">
    <subcellularLocation>
        <location evidence="1">Membrane</location>
        <topology evidence="1">Multi-pass membrane protein</topology>
    </subcellularLocation>
</comment>
<proteinExistence type="inferred from homology"/>
<evidence type="ECO:0000256" key="1">
    <source>
        <dbReference type="ARBA" id="ARBA00004141"/>
    </source>
</evidence>
<protein>
    <submittedName>
        <fullName evidence="7">Sporulation integral membrane protein YtvI</fullName>
    </submittedName>
</protein>
<keyword evidence="4 6" id="KW-1133">Transmembrane helix</keyword>
<organism evidence="7 8">
    <name type="scientific">Mobilisporobacter senegalensis</name>
    <dbReference type="NCBI Taxonomy" id="1329262"/>
    <lineage>
        <taxon>Bacteria</taxon>
        <taxon>Bacillati</taxon>
        <taxon>Bacillota</taxon>
        <taxon>Clostridia</taxon>
        <taxon>Lachnospirales</taxon>
        <taxon>Lachnospiraceae</taxon>
        <taxon>Mobilisporobacter</taxon>
    </lineage>
</organism>
<evidence type="ECO:0000313" key="7">
    <source>
        <dbReference type="EMBL" id="ROR23642.1"/>
    </source>
</evidence>
<dbReference type="GO" id="GO:0055085">
    <property type="term" value="P:transmembrane transport"/>
    <property type="evidence" value="ECO:0007669"/>
    <property type="project" value="TreeGrafter"/>
</dbReference>
<dbReference type="PANTHER" id="PTHR21716:SF68">
    <property type="entry name" value="TRANSPORT PROTEIN YTVI-RELATED"/>
    <property type="match status" value="1"/>
</dbReference>
<sequence length="366" mass="40422">MIVWGDCLKTYENDLQNNQSKDGKGINKKKYILTLLGTTLGVYLLMKCVMPLVVPFLFAYLIAAALLPLTRIFERKLKIPKTITGGTLLILLLLFLGCSLFILLKNLINQIVTLLTNLPVYQASIMNIVDSICVRCDGMFGLIDGQTRGFFDDNINTVFATIQRNILPSISQHTLFIVIKIIGLTGSIIFLIAATLLMIHDADAIKKSYSKLLIYEDIRAIKQKIFSAGVAYFRAQLIIMSIVAAINVGGLLVLKNRYALLIGIVIAIIDAFPVLGSGIILIPWAIISLFSKDIFDAAILMSIYFLCQLVRQILEPRLIGDKIGIHPIFTIMAIYVGIQLFGIMGFILGPLSLVTIRAIIEVINGS</sequence>
<comment type="caution">
    <text evidence="7">The sequence shown here is derived from an EMBL/GenBank/DDBJ whole genome shotgun (WGS) entry which is preliminary data.</text>
</comment>
<feature type="transmembrane region" description="Helical" evidence="6">
    <location>
        <begin position="175"/>
        <end position="199"/>
    </location>
</feature>
<evidence type="ECO:0000256" key="4">
    <source>
        <dbReference type="ARBA" id="ARBA00022989"/>
    </source>
</evidence>